<comment type="caution">
    <text evidence="1">The sequence shown here is derived from an EMBL/GenBank/DDBJ whole genome shotgun (WGS) entry which is preliminary data.</text>
</comment>
<sequence>MRWSKGRTKQVYLPRTASVTFTSGNLVMLTSGLVATATTQSTEHVGIILEGVASTDSDFATSAVKVCVEVPLEPSCEFEATVTGTLLTTDIGNIYDLSDANTVNQDGTTYGVVLCKGFISATKGRFSLNSNQDFQDKTWE</sequence>
<dbReference type="STRING" id="1618574.UT24_C0020G0007"/>
<protein>
    <submittedName>
        <fullName evidence="1">Uncharacterized protein</fullName>
    </submittedName>
</protein>
<evidence type="ECO:0000313" key="2">
    <source>
        <dbReference type="Proteomes" id="UP000033881"/>
    </source>
</evidence>
<dbReference type="EMBL" id="LBWB01000020">
    <property type="protein sequence ID" value="KKQ99939.1"/>
    <property type="molecule type" value="Genomic_DNA"/>
</dbReference>
<dbReference type="AlphaFoldDB" id="A0A0G0PP52"/>
<dbReference type="Proteomes" id="UP000033881">
    <property type="component" value="Unassembled WGS sequence"/>
</dbReference>
<evidence type="ECO:0000313" key="1">
    <source>
        <dbReference type="EMBL" id="KKQ99939.1"/>
    </source>
</evidence>
<name>A0A0G0PP52_9BACT</name>
<accession>A0A0G0PP52</accession>
<reference evidence="1 2" key="1">
    <citation type="journal article" date="2015" name="Nature">
        <title>rRNA introns, odd ribosomes, and small enigmatic genomes across a large radiation of phyla.</title>
        <authorList>
            <person name="Brown C.T."/>
            <person name="Hug L.A."/>
            <person name="Thomas B.C."/>
            <person name="Sharon I."/>
            <person name="Castelle C.J."/>
            <person name="Singh A."/>
            <person name="Wilkins M.J."/>
            <person name="Williams K.H."/>
            <person name="Banfield J.F."/>
        </authorList>
    </citation>
    <scope>NUCLEOTIDE SEQUENCE [LARGE SCALE GENOMIC DNA]</scope>
</reference>
<gene>
    <name evidence="1" type="ORF">UT24_C0020G0007</name>
</gene>
<proteinExistence type="predicted"/>
<organism evidence="1 2">
    <name type="scientific">Candidatus Woesebacteria bacterium GW2011_GWB1_39_12</name>
    <dbReference type="NCBI Taxonomy" id="1618574"/>
    <lineage>
        <taxon>Bacteria</taxon>
        <taxon>Candidatus Woeseibacteriota</taxon>
    </lineage>
</organism>